<evidence type="ECO:0000256" key="5">
    <source>
        <dbReference type="ARBA" id="ARBA00023002"/>
    </source>
</evidence>
<evidence type="ECO:0000313" key="12">
    <source>
        <dbReference type="Proteomes" id="UP000042958"/>
    </source>
</evidence>
<dbReference type="OrthoDB" id="3934656at2759"/>
<evidence type="ECO:0000256" key="3">
    <source>
        <dbReference type="ARBA" id="ARBA00022617"/>
    </source>
</evidence>
<evidence type="ECO:0000256" key="8">
    <source>
        <dbReference type="PIRSR" id="PIRSR602401-1"/>
    </source>
</evidence>
<reference evidence="12" key="1">
    <citation type="journal article" date="2015" name="Genome Announc.">
        <title>Draft genome sequence of the fungus Penicillium brasilianum MG11.</title>
        <authorList>
            <person name="Horn F."/>
            <person name="Linde J."/>
            <person name="Mattern D.J."/>
            <person name="Walther G."/>
            <person name="Guthke R."/>
            <person name="Brakhage A.A."/>
            <person name="Valiante V."/>
        </authorList>
    </citation>
    <scope>NUCLEOTIDE SEQUENCE [LARGE SCALE GENOMIC DNA]</scope>
    <source>
        <strain evidence="12">MG11</strain>
    </source>
</reference>
<keyword evidence="10" id="KW-1133">Transmembrane helix</keyword>
<name>A0A0F7TX21_PENBI</name>
<proteinExistence type="inferred from homology"/>
<evidence type="ECO:0000256" key="1">
    <source>
        <dbReference type="ARBA" id="ARBA00001971"/>
    </source>
</evidence>
<evidence type="ECO:0000256" key="9">
    <source>
        <dbReference type="RuleBase" id="RU000461"/>
    </source>
</evidence>
<dbReference type="GO" id="GO:0016705">
    <property type="term" value="F:oxidoreductase activity, acting on paired donors, with incorporation or reduction of molecular oxygen"/>
    <property type="evidence" value="ECO:0007669"/>
    <property type="project" value="InterPro"/>
</dbReference>
<evidence type="ECO:0000256" key="10">
    <source>
        <dbReference type="SAM" id="Phobius"/>
    </source>
</evidence>
<dbReference type="Gene3D" id="1.10.630.10">
    <property type="entry name" value="Cytochrome P450"/>
    <property type="match status" value="1"/>
</dbReference>
<dbReference type="GO" id="GO:0020037">
    <property type="term" value="F:heme binding"/>
    <property type="evidence" value="ECO:0007669"/>
    <property type="project" value="InterPro"/>
</dbReference>
<dbReference type="AlphaFoldDB" id="A0A0F7TX21"/>
<keyword evidence="10" id="KW-0472">Membrane</keyword>
<keyword evidence="5 9" id="KW-0560">Oxidoreductase</keyword>
<evidence type="ECO:0000256" key="2">
    <source>
        <dbReference type="ARBA" id="ARBA00010617"/>
    </source>
</evidence>
<dbReference type="FunFam" id="1.10.630.10:FF:000050">
    <property type="entry name" value="Cytochrome P450 monooxygenase"/>
    <property type="match status" value="1"/>
</dbReference>
<dbReference type="Proteomes" id="UP000042958">
    <property type="component" value="Unassembled WGS sequence"/>
</dbReference>
<dbReference type="InterPro" id="IPR002401">
    <property type="entry name" value="Cyt_P450_E_grp-I"/>
</dbReference>
<dbReference type="CDD" id="cd11060">
    <property type="entry name" value="CYP57A1-like"/>
    <property type="match status" value="1"/>
</dbReference>
<dbReference type="PANTHER" id="PTHR24305">
    <property type="entry name" value="CYTOCHROME P450"/>
    <property type="match status" value="1"/>
</dbReference>
<keyword evidence="10" id="KW-0812">Transmembrane</keyword>
<evidence type="ECO:0000256" key="7">
    <source>
        <dbReference type="ARBA" id="ARBA00023033"/>
    </source>
</evidence>
<keyword evidence="12" id="KW-1185">Reference proteome</keyword>
<dbReference type="PRINTS" id="PR00463">
    <property type="entry name" value="EP450I"/>
</dbReference>
<dbReference type="InterPro" id="IPR036396">
    <property type="entry name" value="Cyt_P450_sf"/>
</dbReference>
<keyword evidence="4 8" id="KW-0479">Metal-binding</keyword>
<dbReference type="STRING" id="104259.A0A0F7TX21"/>
<dbReference type="InterPro" id="IPR050121">
    <property type="entry name" value="Cytochrome_P450_monoxygenase"/>
</dbReference>
<dbReference type="InterPro" id="IPR017972">
    <property type="entry name" value="Cyt_P450_CS"/>
</dbReference>
<accession>A0A0F7TX21</accession>
<dbReference type="PRINTS" id="PR00385">
    <property type="entry name" value="P450"/>
</dbReference>
<dbReference type="EMBL" id="CDHK01000008">
    <property type="protein sequence ID" value="CEJ60461.1"/>
    <property type="molecule type" value="Genomic_DNA"/>
</dbReference>
<gene>
    <name evidence="11" type="ORF">PMG11_09034</name>
</gene>
<dbReference type="SUPFAM" id="SSF48264">
    <property type="entry name" value="Cytochrome P450"/>
    <property type="match status" value="1"/>
</dbReference>
<dbReference type="GO" id="GO:0004497">
    <property type="term" value="F:monooxygenase activity"/>
    <property type="evidence" value="ECO:0007669"/>
    <property type="project" value="UniProtKB-KW"/>
</dbReference>
<evidence type="ECO:0000256" key="4">
    <source>
        <dbReference type="ARBA" id="ARBA00022723"/>
    </source>
</evidence>
<keyword evidence="6 8" id="KW-0408">Iron</keyword>
<dbReference type="InterPro" id="IPR001128">
    <property type="entry name" value="Cyt_P450"/>
</dbReference>
<sequence length="522" mass="59557">MPYEVIYQPLKFNNMALHVSTHAYPVYAIIAALLLLLLRNRFRKDLRDIPGPTLAKYTRLWKLHNVWKGDHHNTAISLHRKHGHLVRIGPKHISVGDPKAIPIIYGLNKGFTKTAFYPIQCISWNKKPQMNLFSDRDEQHHREQKRLVANAYSLSSLLEMEPGVDSCTQIFLDKLGSFADRKEPVDLGAWLQYYSFDVIGEFVFAKKLGFLEEGQDVDGMIQAIQGMLVYASLCGQVPEMHHVLLGNPLFPIFLPQMETWNSVVTFSLKAINSRSSLKRDGELEKEDLEAGKDMMSKWMAVHQLNPEKMTTTDVMVHLSANVFAGSDTTAIALRAVFYFLIRNPTVMLKVHEEIGNATREGKLSDPISYRQSMTHLPYLGAVIKEAMRLHPSTGLIMERHVPSEGAIICGKKIPAGTVVGINAWVVHRDPKVFEDPDSFTPERWLDSSPEKLKEMEQSFFVFGAGARTCLGKNISLTEMHKMIPELLRKFEIKLHKPEEEWKTKNVWFVQQEGLICDIRRRT</sequence>
<dbReference type="GO" id="GO:0005506">
    <property type="term" value="F:iron ion binding"/>
    <property type="evidence" value="ECO:0007669"/>
    <property type="project" value="InterPro"/>
</dbReference>
<organism evidence="11 12">
    <name type="scientific">Penicillium brasilianum</name>
    <dbReference type="NCBI Taxonomy" id="104259"/>
    <lineage>
        <taxon>Eukaryota</taxon>
        <taxon>Fungi</taxon>
        <taxon>Dikarya</taxon>
        <taxon>Ascomycota</taxon>
        <taxon>Pezizomycotina</taxon>
        <taxon>Eurotiomycetes</taxon>
        <taxon>Eurotiomycetidae</taxon>
        <taxon>Eurotiales</taxon>
        <taxon>Aspergillaceae</taxon>
        <taxon>Penicillium</taxon>
    </lineage>
</organism>
<dbReference type="Pfam" id="PF00067">
    <property type="entry name" value="p450"/>
    <property type="match status" value="1"/>
</dbReference>
<keyword evidence="7 9" id="KW-0503">Monooxygenase</keyword>
<dbReference type="PROSITE" id="PS00086">
    <property type="entry name" value="CYTOCHROME_P450"/>
    <property type="match status" value="1"/>
</dbReference>
<feature type="transmembrane region" description="Helical" evidence="10">
    <location>
        <begin position="15"/>
        <end position="38"/>
    </location>
</feature>
<feature type="binding site" description="axial binding residue" evidence="8">
    <location>
        <position position="469"/>
    </location>
    <ligand>
        <name>heme</name>
        <dbReference type="ChEBI" id="CHEBI:30413"/>
    </ligand>
    <ligandPart>
        <name>Fe</name>
        <dbReference type="ChEBI" id="CHEBI:18248"/>
    </ligandPart>
</feature>
<evidence type="ECO:0000256" key="6">
    <source>
        <dbReference type="ARBA" id="ARBA00023004"/>
    </source>
</evidence>
<comment type="cofactor">
    <cofactor evidence="1 8">
        <name>heme</name>
        <dbReference type="ChEBI" id="CHEBI:30413"/>
    </cofactor>
</comment>
<evidence type="ECO:0000313" key="11">
    <source>
        <dbReference type="EMBL" id="CEJ60461.1"/>
    </source>
</evidence>
<evidence type="ECO:0008006" key="13">
    <source>
        <dbReference type="Google" id="ProtNLM"/>
    </source>
</evidence>
<protein>
    <recommendedName>
        <fullName evidence="13">Cytochrome P450 oxidoreductase</fullName>
    </recommendedName>
</protein>
<dbReference type="GO" id="GO:0043386">
    <property type="term" value="P:mycotoxin biosynthetic process"/>
    <property type="evidence" value="ECO:0007669"/>
    <property type="project" value="UniProtKB-ARBA"/>
</dbReference>
<comment type="similarity">
    <text evidence="2 9">Belongs to the cytochrome P450 family.</text>
</comment>
<keyword evidence="3 8" id="KW-0349">Heme</keyword>
<dbReference type="PANTHER" id="PTHR24305:SF232">
    <property type="entry name" value="P450, PUTATIVE (EUROFUNG)-RELATED"/>
    <property type="match status" value="1"/>
</dbReference>